<reference evidence="1 2" key="1">
    <citation type="journal article" date="2020" name="Cell">
        <title>Large-Scale Comparative Analyses of Tick Genomes Elucidate Their Genetic Diversity and Vector Capacities.</title>
        <authorList>
            <consortium name="Tick Genome and Microbiome Consortium (TIGMIC)"/>
            <person name="Jia N."/>
            <person name="Wang J."/>
            <person name="Shi W."/>
            <person name="Du L."/>
            <person name="Sun Y."/>
            <person name="Zhan W."/>
            <person name="Jiang J.F."/>
            <person name="Wang Q."/>
            <person name="Zhang B."/>
            <person name="Ji P."/>
            <person name="Bell-Sakyi L."/>
            <person name="Cui X.M."/>
            <person name="Yuan T.T."/>
            <person name="Jiang B.G."/>
            <person name="Yang W.F."/>
            <person name="Lam T.T."/>
            <person name="Chang Q.C."/>
            <person name="Ding S.J."/>
            <person name="Wang X.J."/>
            <person name="Zhu J.G."/>
            <person name="Ruan X.D."/>
            <person name="Zhao L."/>
            <person name="Wei J.T."/>
            <person name="Ye R.Z."/>
            <person name="Que T.C."/>
            <person name="Du C.H."/>
            <person name="Zhou Y.H."/>
            <person name="Cheng J.X."/>
            <person name="Dai P.F."/>
            <person name="Guo W.B."/>
            <person name="Han X.H."/>
            <person name="Huang E.J."/>
            <person name="Li L.F."/>
            <person name="Wei W."/>
            <person name="Gao Y.C."/>
            <person name="Liu J.Z."/>
            <person name="Shao H.Z."/>
            <person name="Wang X."/>
            <person name="Wang C.C."/>
            <person name="Yang T.C."/>
            <person name="Huo Q.B."/>
            <person name="Li W."/>
            <person name="Chen H.Y."/>
            <person name="Chen S.E."/>
            <person name="Zhou L.G."/>
            <person name="Ni X.B."/>
            <person name="Tian J.H."/>
            <person name="Sheng Y."/>
            <person name="Liu T."/>
            <person name="Pan Y.S."/>
            <person name="Xia L.Y."/>
            <person name="Li J."/>
            <person name="Zhao F."/>
            <person name="Cao W.C."/>
        </authorList>
    </citation>
    <scope>NUCLEOTIDE SEQUENCE [LARGE SCALE GENOMIC DNA]</scope>
    <source>
        <strain evidence="1">HaeL-2018</strain>
    </source>
</reference>
<evidence type="ECO:0000313" key="2">
    <source>
        <dbReference type="Proteomes" id="UP000821853"/>
    </source>
</evidence>
<dbReference type="Proteomes" id="UP000821853">
    <property type="component" value="Chromosome 3"/>
</dbReference>
<organism evidence="1 2">
    <name type="scientific">Haemaphysalis longicornis</name>
    <name type="common">Bush tick</name>
    <dbReference type="NCBI Taxonomy" id="44386"/>
    <lineage>
        <taxon>Eukaryota</taxon>
        <taxon>Metazoa</taxon>
        <taxon>Ecdysozoa</taxon>
        <taxon>Arthropoda</taxon>
        <taxon>Chelicerata</taxon>
        <taxon>Arachnida</taxon>
        <taxon>Acari</taxon>
        <taxon>Parasitiformes</taxon>
        <taxon>Ixodida</taxon>
        <taxon>Ixodoidea</taxon>
        <taxon>Ixodidae</taxon>
        <taxon>Haemaphysalinae</taxon>
        <taxon>Haemaphysalis</taxon>
    </lineage>
</organism>
<accession>A0A9J6G8G8</accession>
<comment type="caution">
    <text evidence="1">The sequence shown here is derived from an EMBL/GenBank/DDBJ whole genome shotgun (WGS) entry which is preliminary data.</text>
</comment>
<dbReference type="VEuPathDB" id="VectorBase:HLOH_055418"/>
<protein>
    <submittedName>
        <fullName evidence="1">Uncharacterized protein</fullName>
    </submittedName>
</protein>
<dbReference type="AlphaFoldDB" id="A0A9J6G8G8"/>
<gene>
    <name evidence="1" type="ORF">HPB48_016998</name>
</gene>
<sequence>MSLFCTTRVEAQRRHAHSARTATSRLVPSASRRPLRWPGHLGADPAVYGSYGRRLSDFIRELRSLGGSESKLRRYQDAFEGGRRLFPGNRSRCARVYQSCQYDLQQLTDLMI</sequence>
<proteinExistence type="predicted"/>
<dbReference type="EMBL" id="JABSTR010000005">
    <property type="protein sequence ID" value="KAH9371009.1"/>
    <property type="molecule type" value="Genomic_DNA"/>
</dbReference>
<keyword evidence="2" id="KW-1185">Reference proteome</keyword>
<name>A0A9J6G8G8_HAELO</name>
<evidence type="ECO:0000313" key="1">
    <source>
        <dbReference type="EMBL" id="KAH9371009.1"/>
    </source>
</evidence>